<evidence type="ECO:0000313" key="3">
    <source>
        <dbReference type="EMBL" id="NVD40135.1"/>
    </source>
</evidence>
<feature type="region of interest" description="Disordered" evidence="1">
    <location>
        <begin position="700"/>
        <end position="756"/>
    </location>
</feature>
<dbReference type="Gene3D" id="2.150.10.10">
    <property type="entry name" value="Serralysin-like metalloprotease, C-terminal"/>
    <property type="match status" value="1"/>
</dbReference>
<name>A0A7Y6Q778_9HYPH</name>
<dbReference type="PROSITE" id="PS00330">
    <property type="entry name" value="HEMOLYSIN_CALCIUM"/>
    <property type="match status" value="2"/>
</dbReference>
<evidence type="ECO:0000259" key="2">
    <source>
        <dbReference type="PROSITE" id="PS50234"/>
    </source>
</evidence>
<dbReference type="SMART" id="SM00327">
    <property type="entry name" value="VWA"/>
    <property type="match status" value="1"/>
</dbReference>
<dbReference type="Gene3D" id="3.40.50.410">
    <property type="entry name" value="von Willebrand factor, type A domain"/>
    <property type="match status" value="1"/>
</dbReference>
<organism evidence="3 4">
    <name type="scientific">Ensifer oleiphilus</name>
    <dbReference type="NCBI Taxonomy" id="2742698"/>
    <lineage>
        <taxon>Bacteria</taxon>
        <taxon>Pseudomonadati</taxon>
        <taxon>Pseudomonadota</taxon>
        <taxon>Alphaproteobacteria</taxon>
        <taxon>Hyphomicrobiales</taxon>
        <taxon>Rhizobiaceae</taxon>
        <taxon>Sinorhizobium/Ensifer group</taxon>
        <taxon>Ensifer</taxon>
    </lineage>
</organism>
<gene>
    <name evidence="3" type="ORF">HT585_14810</name>
</gene>
<sequence>MATEGTAISNEAAATPAEAIEHHEAADGKVGRLVAQAGAGAAEEPQLLDPATGTPAKGAEPSLQTPPMPATISADASNIVHLPAGASIEKIKVVVADIVLEQPDGSTITVQNAALKVPTFVIGDAEIPRETLVAVLGENGINVAAGPDGSISVVSNQSSGGDFSDADGDIGQAGPVIDLLAPTALQFPALEATELLPFAADLNDTPSIIPDSSGDPSGIFVSDRQVDEAGVVGGSRAGDGSASVSGVFTISDPNGLGDIASLTINGQTFAIGGLVGQSVIGQFGTLTITAYDPVTGVAQYTFDLASPVSSSGIIPGTNVEQDRDIFNLTVTDVDGATGSATLRIDVVDDVPVIGITDPESAQIVEGQTLSGNWTLSAGADGVSTVDVKVGETTQTLTLTAGQSVAFTLAQGTLTVNADKTWSFAANSNLNNAGGTNVTFSLSAKDGDNDTTTDSQTITITDGAGPTVGPESGSVSLTLDDQNLVDGSTPAGADTSSGTIGFAAGSDAIATIVFGNTSTLTGALTWERVSDTQIVGRAGGVTIVTLDLVRSGDSATVTATLSDNYASHPGINADDLASLGSVKVIASDTDGDQAEGTVTVSVSDDLPKIDITNPTSSSIVEGQSLSGNWTLSAGADGVSTVDVKVGDTTKTLTLAANQKVEFVLAEGKLTVNADKTWSFASNGNLNNANGANVTFSLSAKDGDNDTTSDSQTITITDGAGPTVAPGSANVSLTLDDQNLSDGSTPSGPDTSSSTITFTPGSDAIATSAFGTDISGLIGGLTWQRVSATQIVGRVGGIAIVTLDLVPGANSATVKATLNDNYASHPGVNVDDLASLGSVKVIASDTDGDTAESTVNLSVSDDLPKIDITNPASSSIVEGQSLSGNWTLSAGADGVSTVDVKVGDTTKTLTLAANQKVEFVLAEGKLTVNADKTWSFTSNGNLNNANGANVTFSLSAKDGDNDTTSDSQTITITDGAGPTATDNSALITVHEKGLDNANALGSAEGAAGGAELSTTERGSDTVSFTAGSDAITGMVFGTTTGVTADVNGINGADIVWSGTGTSVLTGTINGIAAITVTLVPPTLPIAAGASGQATINVQLTDNFPHPAGLSQNTINLAGITVVASDTDGSTATATVGINVVDDIPTANEINKSLTETGGGDTNITLVLDVSGSMDYASGLTGLTRLEVMKASVIELIERYDNVGNVKIAIATFSSDASAAPGGWMTVDQAKAFVNGLTADGGTNYDAAVAAAQAAFNAAGKISGASNVLYFLSDGDPTDGAITGSEITAWQNFLNTNDINSYAFGMGSAAVQGPLDPLAYDGRGAGTDRDAQVITDLSQLTTSLSGSVFQPASGNIMTDPNPDNAFGADGGYVRAITYAGKVFTYDRATDAVTMAGSGSATYSFNTATNELTINTSQGTLKIDMDDGSYTYTPPSSVTSTQVASFGYTLIDGDGDTASNTINFNLSNAALPPIVRDDNVITNISGNAAAIVIPHAALLYNDSNADGLPISVTSVSGADSGSVSNGSGTVTFTDGSGSSNGGSFIYTGNAGGMTDTGSVNVDRDQRGDSELWGTGLGEILLGRNNAADTIYGYEGNDVLIGGDSTSERVKFTLTVDGANTSTNGSFLQFVFNEGSSVDRIESISINLRGGTDTDAIFDGTASSSKNGDGEWGPTLSGLSGLSAGDVSYSDTDDVGSLTLTFDQGTFGKGDSLNLNIDIDRLGPNIGDGYAALFASKGVTATITMEDGRTQTLTFASLDADTGRIVFELAAPVDDKLYGGAGNDWLLGGDGNDILDGGTGNDLLYGGTGSDTMTGGAGADTFKIDADSLQLSIDDVITDYNYAEGDSVDLTALLGNLPTGTTLDGNFVKVVQNGQDANLQVDTDGSAGNGSGWHTVAVLEDFQVSTEVVKILFTENGAPKTQDVS</sequence>
<dbReference type="PROSITE" id="PS50234">
    <property type="entry name" value="VWFA"/>
    <property type="match status" value="1"/>
</dbReference>
<dbReference type="CDD" id="cd00198">
    <property type="entry name" value="vWFA"/>
    <property type="match status" value="1"/>
</dbReference>
<dbReference type="NCBIfam" id="TIGR03661">
    <property type="entry name" value="T1SS_VCA0849"/>
    <property type="match status" value="1"/>
</dbReference>
<dbReference type="SUPFAM" id="SSF53300">
    <property type="entry name" value="vWA-like"/>
    <property type="match status" value="1"/>
</dbReference>
<dbReference type="InterPro" id="IPR036465">
    <property type="entry name" value="vWFA_dom_sf"/>
</dbReference>
<evidence type="ECO:0000313" key="4">
    <source>
        <dbReference type="Proteomes" id="UP000520198"/>
    </source>
</evidence>
<dbReference type="EMBL" id="JABWDU010000003">
    <property type="protein sequence ID" value="NVD40135.1"/>
    <property type="molecule type" value="Genomic_DNA"/>
</dbReference>
<dbReference type="Pfam" id="PF13519">
    <property type="entry name" value="VWA_2"/>
    <property type="match status" value="1"/>
</dbReference>
<feature type="compositionally biased region" description="Low complexity" evidence="1">
    <location>
        <begin position="739"/>
        <end position="752"/>
    </location>
</feature>
<reference evidence="3 4" key="1">
    <citation type="submission" date="2020-06" db="EMBL/GenBank/DDBJ databases">
        <authorList>
            <person name="Grouzdev D.S."/>
        </authorList>
    </citation>
    <scope>NUCLEOTIDE SEQUENCE [LARGE SCALE GENOMIC DNA]</scope>
    <source>
        <strain evidence="3 4">HO-A22</strain>
    </source>
</reference>
<comment type="caution">
    <text evidence="3">The sequence shown here is derived from an EMBL/GenBank/DDBJ whole genome shotgun (WGS) entry which is preliminary data.</text>
</comment>
<feature type="compositionally biased region" description="Low complexity" evidence="1">
    <location>
        <begin position="704"/>
        <end position="716"/>
    </location>
</feature>
<evidence type="ECO:0000256" key="1">
    <source>
        <dbReference type="SAM" id="MobiDB-lite"/>
    </source>
</evidence>
<dbReference type="InterPro" id="IPR018511">
    <property type="entry name" value="Hemolysin-typ_Ca-bd_CS"/>
</dbReference>
<dbReference type="InterPro" id="IPR001343">
    <property type="entry name" value="Hemolysn_Ca-bd"/>
</dbReference>
<dbReference type="PRINTS" id="PR00313">
    <property type="entry name" value="CABNDNGRPT"/>
</dbReference>
<dbReference type="RefSeq" id="WP_176353657.1">
    <property type="nucleotide sequence ID" value="NZ_JABWDU010000003.1"/>
</dbReference>
<dbReference type="InterPro" id="IPR002035">
    <property type="entry name" value="VWF_A"/>
</dbReference>
<dbReference type="GO" id="GO:0005509">
    <property type="term" value="F:calcium ion binding"/>
    <property type="evidence" value="ECO:0007669"/>
    <property type="project" value="InterPro"/>
</dbReference>
<protein>
    <submittedName>
        <fullName evidence="3">VWA domain-containing protein</fullName>
    </submittedName>
</protein>
<dbReference type="InterPro" id="IPR019960">
    <property type="entry name" value="T1SS_VCA0849"/>
</dbReference>
<feature type="region of interest" description="Disordered" evidence="1">
    <location>
        <begin position="41"/>
        <end position="71"/>
    </location>
</feature>
<dbReference type="Proteomes" id="UP000520198">
    <property type="component" value="Unassembled WGS sequence"/>
</dbReference>
<dbReference type="SUPFAM" id="SSF51120">
    <property type="entry name" value="beta-Roll"/>
    <property type="match status" value="1"/>
</dbReference>
<proteinExistence type="predicted"/>
<dbReference type="Pfam" id="PF00353">
    <property type="entry name" value="HemolysinCabind"/>
    <property type="match status" value="2"/>
</dbReference>
<dbReference type="Pfam" id="PF17963">
    <property type="entry name" value="Big_9"/>
    <property type="match status" value="1"/>
</dbReference>
<dbReference type="InterPro" id="IPR011049">
    <property type="entry name" value="Serralysin-like_metalloprot_C"/>
</dbReference>
<feature type="domain" description="VWFA" evidence="2">
    <location>
        <begin position="1160"/>
        <end position="1345"/>
    </location>
</feature>
<feature type="compositionally biased region" description="Polar residues" evidence="1">
    <location>
        <begin position="727"/>
        <end position="738"/>
    </location>
</feature>
<keyword evidence="4" id="KW-1185">Reference proteome</keyword>
<accession>A0A7Y6Q778</accession>